<dbReference type="PANTHER" id="PTHR43214">
    <property type="entry name" value="TWO-COMPONENT RESPONSE REGULATOR"/>
    <property type="match status" value="1"/>
</dbReference>
<dbReference type="InterPro" id="IPR001789">
    <property type="entry name" value="Sig_transdc_resp-reg_receiver"/>
</dbReference>
<dbReference type="InterPro" id="IPR011006">
    <property type="entry name" value="CheY-like_superfamily"/>
</dbReference>
<dbReference type="GO" id="GO:0003677">
    <property type="term" value="F:DNA binding"/>
    <property type="evidence" value="ECO:0007669"/>
    <property type="project" value="UniProtKB-KW"/>
</dbReference>
<proteinExistence type="predicted"/>
<protein>
    <submittedName>
        <fullName evidence="8">DNA-binding NarL/FixJ family response regulator</fullName>
    </submittedName>
</protein>
<name>A0A839N488_9MICO</name>
<feature type="domain" description="Response regulatory" evidence="7">
    <location>
        <begin position="8"/>
        <end position="124"/>
    </location>
</feature>
<feature type="modified residue" description="4-aspartylphosphate" evidence="5">
    <location>
        <position position="59"/>
    </location>
</feature>
<organism evidence="8 9">
    <name type="scientific">Flexivirga oryzae</name>
    <dbReference type="NCBI Taxonomy" id="1794944"/>
    <lineage>
        <taxon>Bacteria</taxon>
        <taxon>Bacillati</taxon>
        <taxon>Actinomycetota</taxon>
        <taxon>Actinomycetes</taxon>
        <taxon>Micrococcales</taxon>
        <taxon>Dermacoccaceae</taxon>
        <taxon>Flexivirga</taxon>
    </lineage>
</organism>
<evidence type="ECO:0000256" key="5">
    <source>
        <dbReference type="PROSITE-ProRule" id="PRU00169"/>
    </source>
</evidence>
<evidence type="ECO:0000256" key="4">
    <source>
        <dbReference type="ARBA" id="ARBA00023163"/>
    </source>
</evidence>
<dbReference type="SMART" id="SM00448">
    <property type="entry name" value="REC"/>
    <property type="match status" value="1"/>
</dbReference>
<keyword evidence="9" id="KW-1185">Reference proteome</keyword>
<evidence type="ECO:0000259" key="7">
    <source>
        <dbReference type="PROSITE" id="PS50110"/>
    </source>
</evidence>
<dbReference type="InterPro" id="IPR039420">
    <property type="entry name" value="WalR-like"/>
</dbReference>
<accession>A0A839N488</accession>
<dbReference type="RefSeq" id="WP_183318559.1">
    <property type="nucleotide sequence ID" value="NZ_JACHVQ010000001.1"/>
</dbReference>
<dbReference type="PANTHER" id="PTHR43214:SF24">
    <property type="entry name" value="TRANSCRIPTIONAL REGULATORY PROTEIN NARL-RELATED"/>
    <property type="match status" value="1"/>
</dbReference>
<dbReference type="SMART" id="SM00421">
    <property type="entry name" value="HTH_LUXR"/>
    <property type="match status" value="1"/>
</dbReference>
<dbReference type="PRINTS" id="PR00038">
    <property type="entry name" value="HTHLUXR"/>
</dbReference>
<evidence type="ECO:0000313" key="9">
    <source>
        <dbReference type="Proteomes" id="UP000559182"/>
    </source>
</evidence>
<dbReference type="InterPro" id="IPR058245">
    <property type="entry name" value="NreC/VraR/RcsB-like_REC"/>
</dbReference>
<dbReference type="AlphaFoldDB" id="A0A839N488"/>
<keyword evidence="2" id="KW-0805">Transcription regulation</keyword>
<sequence length="221" mass="23835">MTQGAPIRVLVVDDQTLVRDGIVGLLRLSDRIEVIGSAPDGRKALELVQIERPDVILLDLRMPVLDGIAVLHELAGREDPPPCLVLTTFQDDEQVLESLRAGARGYLLKDVSLDDLVAAVETVASGGSMVSSAVTQRLLNRLGESSATTTQPTDLPVHIELTTREQEVLRMLVGGFSNKEIASAMHLAPGTVKNHVSTVLAKLGVRDRTRAVLRALELDLV</sequence>
<dbReference type="Gene3D" id="3.40.50.2300">
    <property type="match status" value="1"/>
</dbReference>
<dbReference type="GO" id="GO:0006355">
    <property type="term" value="P:regulation of DNA-templated transcription"/>
    <property type="evidence" value="ECO:0007669"/>
    <property type="project" value="InterPro"/>
</dbReference>
<gene>
    <name evidence="8" type="ORF">FHU39_000440</name>
</gene>
<evidence type="ECO:0000256" key="2">
    <source>
        <dbReference type="ARBA" id="ARBA00023015"/>
    </source>
</evidence>
<comment type="caution">
    <text evidence="8">The sequence shown here is derived from an EMBL/GenBank/DDBJ whole genome shotgun (WGS) entry which is preliminary data.</text>
</comment>
<dbReference type="Proteomes" id="UP000559182">
    <property type="component" value="Unassembled WGS sequence"/>
</dbReference>
<keyword evidence="4" id="KW-0804">Transcription</keyword>
<dbReference type="CDD" id="cd17535">
    <property type="entry name" value="REC_NarL-like"/>
    <property type="match status" value="1"/>
</dbReference>
<feature type="domain" description="HTH luxR-type" evidence="6">
    <location>
        <begin position="152"/>
        <end position="219"/>
    </location>
</feature>
<evidence type="ECO:0000256" key="1">
    <source>
        <dbReference type="ARBA" id="ARBA00022553"/>
    </source>
</evidence>
<dbReference type="Pfam" id="PF00072">
    <property type="entry name" value="Response_reg"/>
    <property type="match status" value="1"/>
</dbReference>
<evidence type="ECO:0000313" key="8">
    <source>
        <dbReference type="EMBL" id="MBB2890456.1"/>
    </source>
</evidence>
<dbReference type="InterPro" id="IPR000792">
    <property type="entry name" value="Tscrpt_reg_LuxR_C"/>
</dbReference>
<keyword evidence="1 5" id="KW-0597">Phosphoprotein</keyword>
<evidence type="ECO:0000259" key="6">
    <source>
        <dbReference type="PROSITE" id="PS50043"/>
    </source>
</evidence>
<dbReference type="CDD" id="cd06170">
    <property type="entry name" value="LuxR_C_like"/>
    <property type="match status" value="1"/>
</dbReference>
<evidence type="ECO:0000256" key="3">
    <source>
        <dbReference type="ARBA" id="ARBA00023125"/>
    </source>
</evidence>
<keyword evidence="3 8" id="KW-0238">DNA-binding</keyword>
<dbReference type="PROSITE" id="PS50043">
    <property type="entry name" value="HTH_LUXR_2"/>
    <property type="match status" value="1"/>
</dbReference>
<reference evidence="8 9" key="1">
    <citation type="submission" date="2020-08" db="EMBL/GenBank/DDBJ databases">
        <title>Sequencing the genomes of 1000 actinobacteria strains.</title>
        <authorList>
            <person name="Klenk H.-P."/>
        </authorList>
    </citation>
    <scope>NUCLEOTIDE SEQUENCE [LARGE SCALE GENOMIC DNA]</scope>
    <source>
        <strain evidence="8 9">DSM 105369</strain>
    </source>
</reference>
<dbReference type="GO" id="GO:0000160">
    <property type="term" value="P:phosphorelay signal transduction system"/>
    <property type="evidence" value="ECO:0007669"/>
    <property type="project" value="InterPro"/>
</dbReference>
<dbReference type="Pfam" id="PF00196">
    <property type="entry name" value="GerE"/>
    <property type="match status" value="1"/>
</dbReference>
<dbReference type="SUPFAM" id="SSF52172">
    <property type="entry name" value="CheY-like"/>
    <property type="match status" value="1"/>
</dbReference>
<dbReference type="PROSITE" id="PS50110">
    <property type="entry name" value="RESPONSE_REGULATORY"/>
    <property type="match status" value="1"/>
</dbReference>
<dbReference type="EMBL" id="JACHVQ010000001">
    <property type="protein sequence ID" value="MBB2890456.1"/>
    <property type="molecule type" value="Genomic_DNA"/>
</dbReference>